<accession>A0A0M4TAU7</accession>
<keyword evidence="2" id="KW-1185">Reference proteome</keyword>
<dbReference type="KEGG" id="pur:AOC03_00050"/>
<proteinExistence type="predicted"/>
<name>A0A0M4TAU7_9GAMM</name>
<evidence type="ECO:0008006" key="3">
    <source>
        <dbReference type="Google" id="ProtNLM"/>
    </source>
</evidence>
<sequence length="219" mass="24676">MTTTSPLERYKLFDSIEDVTQLNVLLVLESPHINEYIHRHPAAGNAAAELTKFFTAQGYASCFNDDLPIGCNIKTQRYPFLGIINCSSLPMNKEFYPCTMTMAEEKAVLVDKLMVMRTQLSKGIDADYIKPSAPECKLFNDFAKRLTNLIYATTSVEKADDIIIIPCGYVATNFVKRFQANYKGTLNILKHLPHPSAADWEECIKNITITDNIPQDMLP</sequence>
<dbReference type="RefSeq" id="WP_062532999.1">
    <property type="nucleotide sequence ID" value="NZ_CP012678.1"/>
</dbReference>
<protein>
    <recommendedName>
        <fullName evidence="3">Uracil-DNA glycosylase-like domain-containing protein</fullName>
    </recommendedName>
</protein>
<reference evidence="1 2" key="1">
    <citation type="submission" date="2015-09" db="EMBL/GenBank/DDBJ databases">
        <title>Complete genome of Psychrobacter urativorans R10.10B.</title>
        <authorList>
            <person name="See-Too W.S."/>
            <person name="Chan K.G."/>
        </authorList>
    </citation>
    <scope>NUCLEOTIDE SEQUENCE [LARGE SCALE GENOMIC DNA]</scope>
    <source>
        <strain evidence="1 2">R10.10B</strain>
    </source>
</reference>
<dbReference type="Proteomes" id="UP000059847">
    <property type="component" value="Chromosome"/>
</dbReference>
<dbReference type="EMBL" id="CP012678">
    <property type="protein sequence ID" value="ALF58632.1"/>
    <property type="molecule type" value="Genomic_DNA"/>
</dbReference>
<organism evidence="1 2">
    <name type="scientific">Psychrobacter urativorans</name>
    <dbReference type="NCBI Taxonomy" id="45610"/>
    <lineage>
        <taxon>Bacteria</taxon>
        <taxon>Pseudomonadati</taxon>
        <taxon>Pseudomonadota</taxon>
        <taxon>Gammaproteobacteria</taxon>
        <taxon>Moraxellales</taxon>
        <taxon>Moraxellaceae</taxon>
        <taxon>Psychrobacter</taxon>
    </lineage>
</organism>
<evidence type="ECO:0000313" key="1">
    <source>
        <dbReference type="EMBL" id="ALF58632.1"/>
    </source>
</evidence>
<evidence type="ECO:0000313" key="2">
    <source>
        <dbReference type="Proteomes" id="UP000059847"/>
    </source>
</evidence>
<dbReference type="OrthoDB" id="6658482at2"/>
<gene>
    <name evidence="1" type="ORF">AOC03_00050</name>
</gene>
<dbReference type="AlphaFoldDB" id="A0A0M4TAU7"/>